<dbReference type="InterPro" id="IPR001680">
    <property type="entry name" value="WD40_rpt"/>
</dbReference>
<protein>
    <submittedName>
        <fullName evidence="3">Uncharacterized protein</fullName>
    </submittedName>
</protein>
<keyword evidence="1" id="KW-0853">WD repeat</keyword>
<proteinExistence type="predicted"/>
<dbReference type="InterPro" id="IPR015943">
    <property type="entry name" value="WD40/YVTN_repeat-like_dom_sf"/>
</dbReference>
<evidence type="ECO:0000256" key="1">
    <source>
        <dbReference type="PROSITE-ProRule" id="PRU00221"/>
    </source>
</evidence>
<sequence>MYGNIIATSGLNDGSVKFWNLSTGEMVTSVQTDNRIFTTSSIVFDQYYREMATSHSGTKSCINIWKYSAASIDFALTHEIEFADRGLNMVKSACDQYVGILIDPDELAFIDLFQKDERCHSENIEARRKQLSLKFSSIRQQIR</sequence>
<evidence type="ECO:0000313" key="2">
    <source>
        <dbReference type="Proteomes" id="UP000887578"/>
    </source>
</evidence>
<evidence type="ECO:0000313" key="3">
    <source>
        <dbReference type="WBParaSite" id="PDA_v2.g9450.t1"/>
    </source>
</evidence>
<organism evidence="2 3">
    <name type="scientific">Panagrolaimus davidi</name>
    <dbReference type="NCBI Taxonomy" id="227884"/>
    <lineage>
        <taxon>Eukaryota</taxon>
        <taxon>Metazoa</taxon>
        <taxon>Ecdysozoa</taxon>
        <taxon>Nematoda</taxon>
        <taxon>Chromadorea</taxon>
        <taxon>Rhabditida</taxon>
        <taxon>Tylenchina</taxon>
        <taxon>Panagrolaimomorpha</taxon>
        <taxon>Panagrolaimoidea</taxon>
        <taxon>Panagrolaimidae</taxon>
        <taxon>Panagrolaimus</taxon>
    </lineage>
</organism>
<keyword evidence="2" id="KW-1185">Reference proteome</keyword>
<feature type="repeat" description="WD" evidence="1">
    <location>
        <begin position="9"/>
        <end position="29"/>
    </location>
</feature>
<dbReference type="SUPFAM" id="SSF50978">
    <property type="entry name" value="WD40 repeat-like"/>
    <property type="match status" value="1"/>
</dbReference>
<reference evidence="3" key="1">
    <citation type="submission" date="2022-11" db="UniProtKB">
        <authorList>
            <consortium name="WormBaseParasite"/>
        </authorList>
    </citation>
    <scope>IDENTIFICATION</scope>
</reference>
<dbReference type="WBParaSite" id="PDA_v2.g9450.t1">
    <property type="protein sequence ID" value="PDA_v2.g9450.t1"/>
    <property type="gene ID" value="PDA_v2.g9450"/>
</dbReference>
<dbReference type="Proteomes" id="UP000887578">
    <property type="component" value="Unplaced"/>
</dbReference>
<name>A0A914QYP6_9BILA</name>
<accession>A0A914QYP6</accession>
<dbReference type="Gene3D" id="2.130.10.10">
    <property type="entry name" value="YVTN repeat-like/Quinoprotein amine dehydrogenase"/>
    <property type="match status" value="1"/>
</dbReference>
<dbReference type="PROSITE" id="PS50082">
    <property type="entry name" value="WD_REPEATS_2"/>
    <property type="match status" value="1"/>
</dbReference>
<dbReference type="InterPro" id="IPR036322">
    <property type="entry name" value="WD40_repeat_dom_sf"/>
</dbReference>
<dbReference type="AlphaFoldDB" id="A0A914QYP6"/>